<evidence type="ECO:0000256" key="1">
    <source>
        <dbReference type="SAM" id="MobiDB-lite"/>
    </source>
</evidence>
<evidence type="ECO:0000313" key="2">
    <source>
        <dbReference type="EMBL" id="GFN93112.1"/>
    </source>
</evidence>
<dbReference type="Proteomes" id="UP000735302">
    <property type="component" value="Unassembled WGS sequence"/>
</dbReference>
<sequence length="102" mass="10835">MNSSSILRRPSWREFHYAGECALKSPSTRKGFGSCSKSLSRERVETGVLGDNAVPGLPWSYTPSRGCGTSIGIDPSPIQKNLTSQLGSMSQRCPSVSGEGNG</sequence>
<organism evidence="2 3">
    <name type="scientific">Plakobranchus ocellatus</name>
    <dbReference type="NCBI Taxonomy" id="259542"/>
    <lineage>
        <taxon>Eukaryota</taxon>
        <taxon>Metazoa</taxon>
        <taxon>Spiralia</taxon>
        <taxon>Lophotrochozoa</taxon>
        <taxon>Mollusca</taxon>
        <taxon>Gastropoda</taxon>
        <taxon>Heterobranchia</taxon>
        <taxon>Euthyneura</taxon>
        <taxon>Panpulmonata</taxon>
        <taxon>Sacoglossa</taxon>
        <taxon>Placobranchoidea</taxon>
        <taxon>Plakobranchidae</taxon>
        <taxon>Plakobranchus</taxon>
    </lineage>
</organism>
<proteinExistence type="predicted"/>
<name>A0AAV3ZF66_9GAST</name>
<keyword evidence="3" id="KW-1185">Reference proteome</keyword>
<evidence type="ECO:0000313" key="3">
    <source>
        <dbReference type="Proteomes" id="UP000735302"/>
    </source>
</evidence>
<reference evidence="2 3" key="1">
    <citation type="journal article" date="2021" name="Elife">
        <title>Chloroplast acquisition without the gene transfer in kleptoplastic sea slugs, Plakobranchus ocellatus.</title>
        <authorList>
            <person name="Maeda T."/>
            <person name="Takahashi S."/>
            <person name="Yoshida T."/>
            <person name="Shimamura S."/>
            <person name="Takaki Y."/>
            <person name="Nagai Y."/>
            <person name="Toyoda A."/>
            <person name="Suzuki Y."/>
            <person name="Arimoto A."/>
            <person name="Ishii H."/>
            <person name="Satoh N."/>
            <person name="Nishiyama T."/>
            <person name="Hasebe M."/>
            <person name="Maruyama T."/>
            <person name="Minagawa J."/>
            <person name="Obokata J."/>
            <person name="Shigenobu S."/>
        </authorList>
    </citation>
    <scope>NUCLEOTIDE SEQUENCE [LARGE SCALE GENOMIC DNA]</scope>
</reference>
<comment type="caution">
    <text evidence="2">The sequence shown here is derived from an EMBL/GenBank/DDBJ whole genome shotgun (WGS) entry which is preliminary data.</text>
</comment>
<protein>
    <submittedName>
        <fullName evidence="2">Uncharacterized protein</fullName>
    </submittedName>
</protein>
<accession>A0AAV3ZF66</accession>
<feature type="compositionally biased region" description="Polar residues" evidence="1">
    <location>
        <begin position="78"/>
        <end position="94"/>
    </location>
</feature>
<dbReference type="EMBL" id="BLXT01002311">
    <property type="protein sequence ID" value="GFN93112.1"/>
    <property type="molecule type" value="Genomic_DNA"/>
</dbReference>
<gene>
    <name evidence="2" type="ORF">PoB_001961800</name>
</gene>
<feature type="region of interest" description="Disordered" evidence="1">
    <location>
        <begin position="78"/>
        <end position="102"/>
    </location>
</feature>
<dbReference type="AlphaFoldDB" id="A0AAV3ZF66"/>